<dbReference type="GO" id="GO:0004315">
    <property type="term" value="F:3-oxoacyl-[acyl-carrier-protein] synthase activity"/>
    <property type="evidence" value="ECO:0007669"/>
    <property type="project" value="InterPro"/>
</dbReference>
<keyword evidence="5 13" id="KW-0444">Lipid biosynthesis</keyword>
<keyword evidence="11 13" id="KW-0012">Acyltransferase</keyword>
<keyword evidence="10 13" id="KW-0511">Multifunctional enzyme</keyword>
<evidence type="ECO:0000313" key="16">
    <source>
        <dbReference type="EMBL" id="WOO40685.1"/>
    </source>
</evidence>
<keyword evidence="4 13" id="KW-0963">Cytoplasm</keyword>
<dbReference type="Proteomes" id="UP001304300">
    <property type="component" value="Chromosome"/>
</dbReference>
<comment type="function">
    <text evidence="13">Catalyzes the condensation reaction of fatty acid synthesis by the addition to an acyl acceptor of two carbons from malonyl-ACP. Catalyzes the first condensation reaction which initiates fatty acid synthesis and may therefore play a role in governing the total rate of fatty acid production. Possesses both acetoacetyl-ACP synthase and acetyl transacylase activities. Its substrate specificity determines the biosynthesis of branched-chain and/or straight-chain of fatty acids.</text>
</comment>
<dbReference type="KEGG" id="puo:RZN69_18850"/>
<comment type="domain">
    <text evidence="13">The last Arg residue of the ACP-binding site is essential for the weak association between ACP/AcpP and FabH.</text>
</comment>
<dbReference type="GO" id="GO:0033818">
    <property type="term" value="F:beta-ketoacyl-acyl-carrier-protein synthase III activity"/>
    <property type="evidence" value="ECO:0007669"/>
    <property type="project" value="UniProtKB-UniRule"/>
</dbReference>
<evidence type="ECO:0000256" key="4">
    <source>
        <dbReference type="ARBA" id="ARBA00022490"/>
    </source>
</evidence>
<proteinExistence type="inferred from homology"/>
<feature type="active site" evidence="13">
    <location>
        <position position="117"/>
    </location>
</feature>
<evidence type="ECO:0000256" key="6">
    <source>
        <dbReference type="ARBA" id="ARBA00022679"/>
    </source>
</evidence>
<dbReference type="FunFam" id="3.40.47.10:FF:000004">
    <property type="entry name" value="3-oxoacyl-[acyl-carrier-protein] synthase 3"/>
    <property type="match status" value="1"/>
</dbReference>
<comment type="similarity">
    <text evidence="2 13">Belongs to the thiolase-like superfamily. FabH family.</text>
</comment>
<evidence type="ECO:0000259" key="14">
    <source>
        <dbReference type="Pfam" id="PF08541"/>
    </source>
</evidence>
<dbReference type="NCBIfam" id="NF006829">
    <property type="entry name" value="PRK09352.1"/>
    <property type="match status" value="1"/>
</dbReference>
<dbReference type="GO" id="GO:0005737">
    <property type="term" value="C:cytoplasm"/>
    <property type="evidence" value="ECO:0007669"/>
    <property type="project" value="UniProtKB-SubCell"/>
</dbReference>
<protein>
    <recommendedName>
        <fullName evidence="3 13">Beta-ketoacyl-[acyl-carrier-protein] synthase III</fullName>
        <shortName evidence="13">Beta-ketoacyl-ACP synthase III</shortName>
        <shortName evidence="13">KAS III</shortName>
        <ecNumber evidence="3 13">2.3.1.180</ecNumber>
    </recommendedName>
    <alternativeName>
        <fullName evidence="13">3-oxoacyl-[acyl-carrier-protein] synthase 3</fullName>
    </alternativeName>
    <alternativeName>
        <fullName evidence="13">3-oxoacyl-[acyl-carrier-protein] synthase III</fullName>
    </alternativeName>
</protein>
<sequence>MNETEAPVILSGLGICLPEKVVSNDDLAQQIDTSDEWIRSRTGIGERRLAGEGQETSTMGAEAARNALKDAGLTVDDIDVIICTTMTPDMVFPSAACLIQAELGIPRVPAFDVTAACSGFLYGLEVGGSLVRTGAYKRALIVGSEKMSSVIDWEDRSTCVLFGDGAGACILEKGTESGVGIIDVVLGADGSRDDLLYMAAGGSRMPATGETVANRDHFLKMNGKEVFKLAVKEMGGVATELLERNGVTPDQLKCVIPHQANVRIIDSLAARLELPRERFLINIDRFGNTSAASVPLALEEARRLGRFESGDYILLAAFGAGLTWGGALLKWQ</sequence>
<evidence type="ECO:0000256" key="13">
    <source>
        <dbReference type="HAMAP-Rule" id="MF_01815"/>
    </source>
</evidence>
<dbReference type="EMBL" id="CP136920">
    <property type="protein sequence ID" value="WOO40685.1"/>
    <property type="molecule type" value="Genomic_DNA"/>
</dbReference>
<dbReference type="GO" id="GO:0044550">
    <property type="term" value="P:secondary metabolite biosynthetic process"/>
    <property type="evidence" value="ECO:0007669"/>
    <property type="project" value="TreeGrafter"/>
</dbReference>
<keyword evidence="7 13" id="KW-0276">Fatty acid metabolism</keyword>
<keyword evidence="6 13" id="KW-0808">Transferase</keyword>
<dbReference type="NCBIfam" id="TIGR00747">
    <property type="entry name" value="fabH"/>
    <property type="match status" value="1"/>
</dbReference>
<comment type="pathway">
    <text evidence="1 13">Lipid metabolism; fatty acid biosynthesis.</text>
</comment>
<dbReference type="CDD" id="cd00830">
    <property type="entry name" value="KAS_III"/>
    <property type="match status" value="1"/>
</dbReference>
<comment type="subcellular location">
    <subcellularLocation>
        <location evidence="13">Cytoplasm</location>
    </subcellularLocation>
</comment>
<evidence type="ECO:0000256" key="9">
    <source>
        <dbReference type="ARBA" id="ARBA00023160"/>
    </source>
</evidence>
<evidence type="ECO:0000313" key="17">
    <source>
        <dbReference type="Proteomes" id="UP001304300"/>
    </source>
</evidence>
<evidence type="ECO:0000256" key="1">
    <source>
        <dbReference type="ARBA" id="ARBA00005194"/>
    </source>
</evidence>
<evidence type="ECO:0000259" key="15">
    <source>
        <dbReference type="Pfam" id="PF08545"/>
    </source>
</evidence>
<dbReference type="EC" id="2.3.1.180" evidence="3 13"/>
<feature type="region of interest" description="ACP-binding" evidence="13">
    <location>
        <begin position="259"/>
        <end position="263"/>
    </location>
</feature>
<dbReference type="Pfam" id="PF08545">
    <property type="entry name" value="ACP_syn_III"/>
    <property type="match status" value="1"/>
</dbReference>
<feature type="active site" evidence="13">
    <location>
        <position position="288"/>
    </location>
</feature>
<name>A0AAQ3L7I0_9BACT</name>
<dbReference type="InterPro" id="IPR013747">
    <property type="entry name" value="ACP_syn_III_C"/>
</dbReference>
<dbReference type="PANTHER" id="PTHR34069">
    <property type="entry name" value="3-OXOACYL-[ACYL-CARRIER-PROTEIN] SYNTHASE 3"/>
    <property type="match status" value="1"/>
</dbReference>
<dbReference type="SUPFAM" id="SSF53901">
    <property type="entry name" value="Thiolase-like"/>
    <property type="match status" value="1"/>
</dbReference>
<evidence type="ECO:0000256" key="2">
    <source>
        <dbReference type="ARBA" id="ARBA00008642"/>
    </source>
</evidence>
<keyword evidence="9 13" id="KW-0275">Fatty acid biosynthesis</keyword>
<dbReference type="RefSeq" id="WP_317832823.1">
    <property type="nucleotide sequence ID" value="NZ_CP136920.1"/>
</dbReference>
<dbReference type="Pfam" id="PF08541">
    <property type="entry name" value="ACP_syn_III_C"/>
    <property type="match status" value="1"/>
</dbReference>
<evidence type="ECO:0000256" key="10">
    <source>
        <dbReference type="ARBA" id="ARBA00023268"/>
    </source>
</evidence>
<dbReference type="AlphaFoldDB" id="A0AAQ3L7I0"/>
<dbReference type="InterPro" id="IPR013751">
    <property type="entry name" value="ACP_syn_III_N"/>
</dbReference>
<dbReference type="PANTHER" id="PTHR34069:SF2">
    <property type="entry name" value="BETA-KETOACYL-[ACYL-CARRIER-PROTEIN] SYNTHASE III"/>
    <property type="match status" value="1"/>
</dbReference>
<feature type="active site" evidence="13">
    <location>
        <position position="258"/>
    </location>
</feature>
<dbReference type="GO" id="GO:0006633">
    <property type="term" value="P:fatty acid biosynthetic process"/>
    <property type="evidence" value="ECO:0007669"/>
    <property type="project" value="UniProtKB-UniRule"/>
</dbReference>
<accession>A0AAQ3L7I0</accession>
<evidence type="ECO:0000256" key="11">
    <source>
        <dbReference type="ARBA" id="ARBA00023315"/>
    </source>
</evidence>
<feature type="domain" description="Beta-ketoacyl-[acyl-carrier-protein] synthase III C-terminal" evidence="14">
    <location>
        <begin position="242"/>
        <end position="331"/>
    </location>
</feature>
<reference evidence="16 17" key="1">
    <citation type="submission" date="2023-10" db="EMBL/GenBank/DDBJ databases">
        <title>Rubellicoccus peritrichatus gen. nov., sp. nov., isolated from an algae of coral reef tank.</title>
        <authorList>
            <person name="Luo J."/>
        </authorList>
    </citation>
    <scope>NUCLEOTIDE SEQUENCE [LARGE SCALE GENOMIC DNA]</scope>
    <source>
        <strain evidence="16 17">CR14</strain>
    </source>
</reference>
<dbReference type="InterPro" id="IPR016039">
    <property type="entry name" value="Thiolase-like"/>
</dbReference>
<comment type="catalytic activity">
    <reaction evidence="12">
        <text>malonyl-[ACP] + acetyl-CoA + H(+) = 3-oxobutanoyl-[ACP] + CO2 + CoA</text>
        <dbReference type="Rhea" id="RHEA:12080"/>
        <dbReference type="Rhea" id="RHEA-COMP:9623"/>
        <dbReference type="Rhea" id="RHEA-COMP:9625"/>
        <dbReference type="ChEBI" id="CHEBI:15378"/>
        <dbReference type="ChEBI" id="CHEBI:16526"/>
        <dbReference type="ChEBI" id="CHEBI:57287"/>
        <dbReference type="ChEBI" id="CHEBI:57288"/>
        <dbReference type="ChEBI" id="CHEBI:78449"/>
        <dbReference type="ChEBI" id="CHEBI:78450"/>
        <dbReference type="EC" id="2.3.1.180"/>
    </reaction>
    <physiologicalReaction direction="left-to-right" evidence="12">
        <dbReference type="Rhea" id="RHEA:12081"/>
    </physiologicalReaction>
</comment>
<gene>
    <name evidence="13" type="primary">fabH</name>
    <name evidence="16" type="ORF">RZN69_18850</name>
</gene>
<dbReference type="InterPro" id="IPR004655">
    <property type="entry name" value="FabH"/>
</dbReference>
<dbReference type="HAMAP" id="MF_01815">
    <property type="entry name" value="FabH"/>
    <property type="match status" value="1"/>
</dbReference>
<comment type="subunit">
    <text evidence="13">Homodimer.</text>
</comment>
<organism evidence="16 17">
    <name type="scientific">Rubellicoccus peritrichatus</name>
    <dbReference type="NCBI Taxonomy" id="3080537"/>
    <lineage>
        <taxon>Bacteria</taxon>
        <taxon>Pseudomonadati</taxon>
        <taxon>Verrucomicrobiota</taxon>
        <taxon>Opitutia</taxon>
        <taxon>Puniceicoccales</taxon>
        <taxon>Cerasicoccaceae</taxon>
        <taxon>Rubellicoccus</taxon>
    </lineage>
</organism>
<evidence type="ECO:0000256" key="7">
    <source>
        <dbReference type="ARBA" id="ARBA00022832"/>
    </source>
</evidence>
<evidence type="ECO:0000256" key="5">
    <source>
        <dbReference type="ARBA" id="ARBA00022516"/>
    </source>
</evidence>
<feature type="domain" description="Beta-ketoacyl-[acyl-carrier-protein] synthase III N-terminal" evidence="15">
    <location>
        <begin position="111"/>
        <end position="190"/>
    </location>
</feature>
<keyword evidence="17" id="KW-1185">Reference proteome</keyword>
<dbReference type="Gene3D" id="3.40.47.10">
    <property type="match status" value="1"/>
</dbReference>
<keyword evidence="8 13" id="KW-0443">Lipid metabolism</keyword>
<evidence type="ECO:0000256" key="3">
    <source>
        <dbReference type="ARBA" id="ARBA00012333"/>
    </source>
</evidence>
<evidence type="ECO:0000256" key="8">
    <source>
        <dbReference type="ARBA" id="ARBA00023098"/>
    </source>
</evidence>
<evidence type="ECO:0000256" key="12">
    <source>
        <dbReference type="ARBA" id="ARBA00051096"/>
    </source>
</evidence>